<evidence type="ECO:0000313" key="2">
    <source>
        <dbReference type="EMBL" id="KAJ3603336.1"/>
    </source>
</evidence>
<reference evidence="2" key="1">
    <citation type="submission" date="2022-07" db="EMBL/GenBank/DDBJ databases">
        <title>Chromosome-level genome of Muraenolepis orangiensis.</title>
        <authorList>
            <person name="Kim J."/>
        </authorList>
    </citation>
    <scope>NUCLEOTIDE SEQUENCE</scope>
    <source>
        <strain evidence="2">KU_S4_2022</strain>
        <tissue evidence="2">Muscle</tissue>
    </source>
</reference>
<accession>A0A9Q0EAS9</accession>
<evidence type="ECO:0000256" key="1">
    <source>
        <dbReference type="SAM" id="MobiDB-lite"/>
    </source>
</evidence>
<keyword evidence="3" id="KW-1185">Reference proteome</keyword>
<organism evidence="2 3">
    <name type="scientific">Muraenolepis orangiensis</name>
    <name type="common">Patagonian moray cod</name>
    <dbReference type="NCBI Taxonomy" id="630683"/>
    <lineage>
        <taxon>Eukaryota</taxon>
        <taxon>Metazoa</taxon>
        <taxon>Chordata</taxon>
        <taxon>Craniata</taxon>
        <taxon>Vertebrata</taxon>
        <taxon>Euteleostomi</taxon>
        <taxon>Actinopterygii</taxon>
        <taxon>Neopterygii</taxon>
        <taxon>Teleostei</taxon>
        <taxon>Neoteleostei</taxon>
        <taxon>Acanthomorphata</taxon>
        <taxon>Zeiogadaria</taxon>
        <taxon>Gadariae</taxon>
        <taxon>Gadiformes</taxon>
        <taxon>Muraenolepidoidei</taxon>
        <taxon>Muraenolepididae</taxon>
        <taxon>Muraenolepis</taxon>
    </lineage>
</organism>
<comment type="caution">
    <text evidence="2">The sequence shown here is derived from an EMBL/GenBank/DDBJ whole genome shotgun (WGS) entry which is preliminary data.</text>
</comment>
<protein>
    <submittedName>
        <fullName evidence="2">Uncharacterized protein</fullName>
    </submittedName>
</protein>
<feature type="region of interest" description="Disordered" evidence="1">
    <location>
        <begin position="1"/>
        <end position="25"/>
    </location>
</feature>
<proteinExistence type="predicted"/>
<dbReference type="EMBL" id="JANIIK010000046">
    <property type="protein sequence ID" value="KAJ3603336.1"/>
    <property type="molecule type" value="Genomic_DNA"/>
</dbReference>
<dbReference type="Proteomes" id="UP001148018">
    <property type="component" value="Unassembled WGS sequence"/>
</dbReference>
<sequence>MLDPRVPGEEPLGGTMEDNVVGNPQGGPRVHAFTRSCSKDAIVNGNDILTSRHGHRTTCCRCCRIAAVDVFVVRLSAAVHKHVHRRGGIHYSYLAVRAGLTLAPGPAIRRIARFVAWPYRRRLPSRSLAQQQHARSCISFRSATARSATGARG</sequence>
<name>A0A9Q0EAS9_9TELE</name>
<evidence type="ECO:0000313" key="3">
    <source>
        <dbReference type="Proteomes" id="UP001148018"/>
    </source>
</evidence>
<dbReference type="AlphaFoldDB" id="A0A9Q0EAS9"/>
<gene>
    <name evidence="2" type="ORF">NHX12_031078</name>
</gene>